<evidence type="ECO:0008006" key="3">
    <source>
        <dbReference type="Google" id="ProtNLM"/>
    </source>
</evidence>
<dbReference type="GO" id="GO:0020037">
    <property type="term" value="F:heme binding"/>
    <property type="evidence" value="ECO:0007669"/>
    <property type="project" value="InterPro"/>
</dbReference>
<name>A0A382JT81_9ZZZZ</name>
<sequence>MNKAPWIFLGVLFMLSLSWWGMVYGPATQLGGETPDKGDGTALKPRVGFAKRGEQVYRENGCYYCHTRTATGGKFGYELQLTQLGDDRALTAEVIGNDKMSDIINQAFAFKSVAKAADALKAEQGKTEGKSEDAINAAGEAKAAAVAKVKSAKLDLDNNLNALGISGVSLDKELSSECGLPAELDDTQKELVANAKVAITQGTERWLEIESLMRHLNNKAGAQFKLQPVASDWPDVQNNVAGRQSVSRDFLFDVHAMPGVMRIGPDLSNVGSRLMDDNAAYAHIYNPQSTGKSSHMPPYRYLFHRKEIVEGDALPSAAITVTNNGEVQSVEPGYAVTPTAKAKALLAFLRSLRTDSALPEAPLVKQAQSK</sequence>
<dbReference type="InterPro" id="IPR003468">
    <property type="entry name" value="Cyt_c_oxidase_monohaem-su/FixO"/>
</dbReference>
<dbReference type="EMBL" id="UINC01075725">
    <property type="protein sequence ID" value="SVC14187.1"/>
    <property type="molecule type" value="Genomic_DNA"/>
</dbReference>
<evidence type="ECO:0000313" key="2">
    <source>
        <dbReference type="EMBL" id="SVC14187.1"/>
    </source>
</evidence>
<dbReference type="GO" id="GO:0009055">
    <property type="term" value="F:electron transfer activity"/>
    <property type="evidence" value="ECO:0007669"/>
    <property type="project" value="InterPro"/>
</dbReference>
<gene>
    <name evidence="2" type="ORF">METZ01_LOCUS267041</name>
</gene>
<dbReference type="Pfam" id="PF02433">
    <property type="entry name" value="FixO"/>
    <property type="match status" value="1"/>
</dbReference>
<dbReference type="AlphaFoldDB" id="A0A382JT81"/>
<accession>A0A382JT81</accession>
<reference evidence="2" key="1">
    <citation type="submission" date="2018-05" db="EMBL/GenBank/DDBJ databases">
        <authorList>
            <person name="Lanie J.A."/>
            <person name="Ng W.-L."/>
            <person name="Kazmierczak K.M."/>
            <person name="Andrzejewski T.M."/>
            <person name="Davidsen T.M."/>
            <person name="Wayne K.J."/>
            <person name="Tettelin H."/>
            <person name="Glass J.I."/>
            <person name="Rusch D."/>
            <person name="Podicherti R."/>
            <person name="Tsui H.-C.T."/>
            <person name="Winkler M.E."/>
        </authorList>
    </citation>
    <scope>NUCLEOTIDE SEQUENCE</scope>
</reference>
<organism evidence="2">
    <name type="scientific">marine metagenome</name>
    <dbReference type="NCBI Taxonomy" id="408172"/>
    <lineage>
        <taxon>unclassified sequences</taxon>
        <taxon>metagenomes</taxon>
        <taxon>ecological metagenomes</taxon>
    </lineage>
</organism>
<dbReference type="SUPFAM" id="SSF46626">
    <property type="entry name" value="Cytochrome c"/>
    <property type="match status" value="2"/>
</dbReference>
<proteinExistence type="predicted"/>
<dbReference type="Gene3D" id="1.10.760.10">
    <property type="entry name" value="Cytochrome c-like domain"/>
    <property type="match status" value="2"/>
</dbReference>
<evidence type="ECO:0000256" key="1">
    <source>
        <dbReference type="SAM" id="Phobius"/>
    </source>
</evidence>
<keyword evidence="1" id="KW-0812">Transmembrane</keyword>
<protein>
    <recommendedName>
        <fullName evidence="3">Cytochrome c domain-containing protein</fullName>
    </recommendedName>
</protein>
<feature type="transmembrane region" description="Helical" evidence="1">
    <location>
        <begin position="6"/>
        <end position="27"/>
    </location>
</feature>
<keyword evidence="1" id="KW-0472">Membrane</keyword>
<keyword evidence="1" id="KW-1133">Transmembrane helix</keyword>
<dbReference type="InterPro" id="IPR036909">
    <property type="entry name" value="Cyt_c-like_dom_sf"/>
</dbReference>